<sequence>VMPLMKTLTFNVICTLIFGIERGARRNRLVKLFEHVIDGTLALPINLPFTRFNRSLRARSEIRDIVLELIREKRDKLENQETLDNHHQDLITRFLSMSDVDQANSSPLLSDEEIVDNCIVAMTAGHDTTSILLAFFIKLLSENPHVYQTVLKEQEDIAKGKSGSHDEPLTWDDLAKMKYTWRVATETLRMYPPVFCSFRKVLQDIELGGYIIPKGWQVFWTSLMTHMDETIYPDPLTFNPLRFENQGATPSFSYIAFGGGPRMCPGYEFARIETLTMVHYLVTRFKWKLSLEENLFKRDPMPVFIEGLPIKIEIKKAL</sequence>
<keyword evidence="4" id="KW-1133">Transmembrane helix</keyword>
<dbReference type="EMBL" id="KI630752">
    <property type="protein sequence ID" value="EYU33896.1"/>
    <property type="molecule type" value="Genomic_DNA"/>
</dbReference>
<dbReference type="SUPFAM" id="SSF48264">
    <property type="entry name" value="Cytochrome P450"/>
    <property type="match status" value="1"/>
</dbReference>
<evidence type="ECO:0000256" key="8">
    <source>
        <dbReference type="RuleBase" id="RU000461"/>
    </source>
</evidence>
<dbReference type="InterPro" id="IPR002401">
    <property type="entry name" value="Cyt_P450_E_grp-I"/>
</dbReference>
<feature type="binding site" description="axial binding residue" evidence="7">
    <location>
        <position position="264"/>
    </location>
    <ligand>
        <name>heme</name>
        <dbReference type="ChEBI" id="CHEBI:30413"/>
    </ligand>
    <ligandPart>
        <name>Fe</name>
        <dbReference type="ChEBI" id="CHEBI:18248"/>
    </ligandPart>
</feature>
<keyword evidence="2" id="KW-0812">Transmembrane</keyword>
<keyword evidence="4" id="KW-0472">Membrane</keyword>
<dbReference type="GO" id="GO:0004497">
    <property type="term" value="F:monooxygenase activity"/>
    <property type="evidence" value="ECO:0000318"/>
    <property type="project" value="GO_Central"/>
</dbReference>
<comment type="similarity">
    <text evidence="8">Belongs to the cytochrome P450 family.</text>
</comment>
<dbReference type="PANTHER" id="PTHR24286:SF217">
    <property type="entry name" value="OS07G0520300 PROTEIN"/>
    <property type="match status" value="1"/>
</dbReference>
<name>A0A022R0Y8_ERYGU</name>
<comment type="cofactor">
    <cofactor evidence="7">
        <name>heme</name>
        <dbReference type="ChEBI" id="CHEBI:30413"/>
    </cofactor>
</comment>
<dbReference type="InterPro" id="IPR001128">
    <property type="entry name" value="Cyt_P450"/>
</dbReference>
<dbReference type="PANTHER" id="PTHR24286">
    <property type="entry name" value="CYTOCHROME P450 26"/>
    <property type="match status" value="1"/>
</dbReference>
<evidence type="ECO:0000313" key="9">
    <source>
        <dbReference type="EMBL" id="EYU33896.1"/>
    </source>
</evidence>
<dbReference type="InterPro" id="IPR017972">
    <property type="entry name" value="Cyt_P450_CS"/>
</dbReference>
<protein>
    <recommendedName>
        <fullName evidence="11">Cytochrome P450</fullName>
    </recommendedName>
</protein>
<evidence type="ECO:0000256" key="2">
    <source>
        <dbReference type="ARBA" id="ARBA00022692"/>
    </source>
</evidence>
<keyword evidence="6 7" id="KW-0408">Iron</keyword>
<proteinExistence type="inferred from homology"/>
<accession>A0A022R0Y8</accession>
<dbReference type="Proteomes" id="UP000030748">
    <property type="component" value="Unassembled WGS sequence"/>
</dbReference>
<evidence type="ECO:0000256" key="1">
    <source>
        <dbReference type="ARBA" id="ARBA00004167"/>
    </source>
</evidence>
<keyword evidence="5 8" id="KW-0560">Oxidoreductase</keyword>
<dbReference type="InterPro" id="IPR036396">
    <property type="entry name" value="Cyt_P450_sf"/>
</dbReference>
<dbReference type="PROSITE" id="PS00086">
    <property type="entry name" value="CYTOCHROME_P450"/>
    <property type="match status" value="1"/>
</dbReference>
<dbReference type="STRING" id="4155.A0A022R0Y8"/>
<evidence type="ECO:0000256" key="7">
    <source>
        <dbReference type="PIRSR" id="PIRSR602401-1"/>
    </source>
</evidence>
<organism evidence="9 10">
    <name type="scientific">Erythranthe guttata</name>
    <name type="common">Yellow monkey flower</name>
    <name type="synonym">Mimulus guttatus</name>
    <dbReference type="NCBI Taxonomy" id="4155"/>
    <lineage>
        <taxon>Eukaryota</taxon>
        <taxon>Viridiplantae</taxon>
        <taxon>Streptophyta</taxon>
        <taxon>Embryophyta</taxon>
        <taxon>Tracheophyta</taxon>
        <taxon>Spermatophyta</taxon>
        <taxon>Magnoliopsida</taxon>
        <taxon>eudicotyledons</taxon>
        <taxon>Gunneridae</taxon>
        <taxon>Pentapetalae</taxon>
        <taxon>asterids</taxon>
        <taxon>lamiids</taxon>
        <taxon>Lamiales</taxon>
        <taxon>Phrymaceae</taxon>
        <taxon>Erythranthe</taxon>
    </lineage>
</organism>
<dbReference type="PRINTS" id="PR00385">
    <property type="entry name" value="P450"/>
</dbReference>
<dbReference type="AlphaFoldDB" id="A0A022R0Y8"/>
<feature type="non-terminal residue" evidence="9">
    <location>
        <position position="1"/>
    </location>
</feature>
<evidence type="ECO:0008006" key="11">
    <source>
        <dbReference type="Google" id="ProtNLM"/>
    </source>
</evidence>
<comment type="subcellular location">
    <subcellularLocation>
        <location evidence="1">Membrane</location>
        <topology evidence="1">Single-pass membrane protein</topology>
    </subcellularLocation>
</comment>
<dbReference type="eggNOG" id="KOG0157">
    <property type="taxonomic scope" value="Eukaryota"/>
</dbReference>
<evidence type="ECO:0000313" key="10">
    <source>
        <dbReference type="Proteomes" id="UP000030748"/>
    </source>
</evidence>
<evidence type="ECO:0000256" key="4">
    <source>
        <dbReference type="ARBA" id="ARBA00022989"/>
    </source>
</evidence>
<keyword evidence="10" id="KW-1185">Reference proteome</keyword>
<dbReference type="GO" id="GO:0005506">
    <property type="term" value="F:iron ion binding"/>
    <property type="evidence" value="ECO:0007669"/>
    <property type="project" value="InterPro"/>
</dbReference>
<evidence type="ECO:0000256" key="3">
    <source>
        <dbReference type="ARBA" id="ARBA00022723"/>
    </source>
</evidence>
<reference evidence="9 10" key="1">
    <citation type="journal article" date="2013" name="Proc. Natl. Acad. Sci. U.S.A.">
        <title>Fine-scale variation in meiotic recombination in Mimulus inferred from population shotgun sequencing.</title>
        <authorList>
            <person name="Hellsten U."/>
            <person name="Wright K.M."/>
            <person name="Jenkins J."/>
            <person name="Shu S."/>
            <person name="Yuan Y."/>
            <person name="Wessler S.R."/>
            <person name="Schmutz J."/>
            <person name="Willis J.H."/>
            <person name="Rokhsar D.S."/>
        </authorList>
    </citation>
    <scope>NUCLEOTIDE SEQUENCE [LARGE SCALE GENOMIC DNA]</scope>
    <source>
        <strain evidence="10">cv. DUN x IM62</strain>
    </source>
</reference>
<dbReference type="Gene3D" id="1.10.630.10">
    <property type="entry name" value="Cytochrome P450"/>
    <property type="match status" value="1"/>
</dbReference>
<dbReference type="GO" id="GO:0016020">
    <property type="term" value="C:membrane"/>
    <property type="evidence" value="ECO:0007669"/>
    <property type="project" value="UniProtKB-SubCell"/>
</dbReference>
<dbReference type="GO" id="GO:0020037">
    <property type="term" value="F:heme binding"/>
    <property type="evidence" value="ECO:0007669"/>
    <property type="project" value="InterPro"/>
</dbReference>
<gene>
    <name evidence="9" type="ORF">MIMGU_mgv1a0203711mg</name>
</gene>
<keyword evidence="7 8" id="KW-0349">Heme</keyword>
<dbReference type="PRINTS" id="PR00463">
    <property type="entry name" value="EP450I"/>
</dbReference>
<keyword evidence="8" id="KW-0503">Monooxygenase</keyword>
<dbReference type="GO" id="GO:0016705">
    <property type="term" value="F:oxidoreductase activity, acting on paired donors, with incorporation or reduction of molecular oxygen"/>
    <property type="evidence" value="ECO:0007669"/>
    <property type="project" value="InterPro"/>
</dbReference>
<evidence type="ECO:0000256" key="5">
    <source>
        <dbReference type="ARBA" id="ARBA00023002"/>
    </source>
</evidence>
<evidence type="ECO:0000256" key="6">
    <source>
        <dbReference type="ARBA" id="ARBA00023004"/>
    </source>
</evidence>
<keyword evidence="3 7" id="KW-0479">Metal-binding</keyword>
<dbReference type="Pfam" id="PF00067">
    <property type="entry name" value="p450"/>
    <property type="match status" value="1"/>
</dbReference>